<keyword evidence="1" id="KW-0812">Transmembrane</keyword>
<name>A0A7Z0JAG7_9ACTN</name>
<feature type="transmembrane region" description="Helical" evidence="1">
    <location>
        <begin position="292"/>
        <end position="311"/>
    </location>
</feature>
<feature type="transmembrane region" description="Helical" evidence="1">
    <location>
        <begin position="40"/>
        <end position="63"/>
    </location>
</feature>
<dbReference type="Proteomes" id="UP000572051">
    <property type="component" value="Unassembled WGS sequence"/>
</dbReference>
<evidence type="ECO:0000313" key="2">
    <source>
        <dbReference type="EMBL" id="NYJ35116.1"/>
    </source>
</evidence>
<reference evidence="2 3" key="1">
    <citation type="submission" date="2020-07" db="EMBL/GenBank/DDBJ databases">
        <title>Sequencing the genomes of 1000 actinobacteria strains.</title>
        <authorList>
            <person name="Klenk H.-P."/>
        </authorList>
    </citation>
    <scope>NUCLEOTIDE SEQUENCE [LARGE SCALE GENOMIC DNA]</scope>
    <source>
        <strain evidence="2 3">DSM 44442</strain>
    </source>
</reference>
<protein>
    <submittedName>
        <fullName evidence="2">Uncharacterized protein</fullName>
    </submittedName>
</protein>
<evidence type="ECO:0000256" key="1">
    <source>
        <dbReference type="SAM" id="Phobius"/>
    </source>
</evidence>
<feature type="transmembrane region" description="Helical" evidence="1">
    <location>
        <begin position="75"/>
        <end position="93"/>
    </location>
</feature>
<proteinExistence type="predicted"/>
<keyword evidence="3" id="KW-1185">Reference proteome</keyword>
<feature type="transmembrane region" description="Helical" evidence="1">
    <location>
        <begin position="323"/>
        <end position="340"/>
    </location>
</feature>
<feature type="transmembrane region" description="Helical" evidence="1">
    <location>
        <begin position="192"/>
        <end position="213"/>
    </location>
</feature>
<dbReference type="RefSeq" id="WP_179824099.1">
    <property type="nucleotide sequence ID" value="NZ_JACCFS010000001.1"/>
</dbReference>
<evidence type="ECO:0000313" key="3">
    <source>
        <dbReference type="Proteomes" id="UP000572051"/>
    </source>
</evidence>
<dbReference type="AlphaFoldDB" id="A0A7Z0JAG7"/>
<dbReference type="EMBL" id="JACCFS010000001">
    <property type="protein sequence ID" value="NYJ35116.1"/>
    <property type="molecule type" value="Genomic_DNA"/>
</dbReference>
<gene>
    <name evidence="2" type="ORF">HNR10_002997</name>
</gene>
<comment type="caution">
    <text evidence="2">The sequence shown here is derived from an EMBL/GenBank/DDBJ whole genome shotgun (WGS) entry which is preliminary data.</text>
</comment>
<keyword evidence="1" id="KW-1133">Transmembrane helix</keyword>
<organism evidence="2 3">
    <name type="scientific">Nocardiopsis aegyptia</name>
    <dbReference type="NCBI Taxonomy" id="220378"/>
    <lineage>
        <taxon>Bacteria</taxon>
        <taxon>Bacillati</taxon>
        <taxon>Actinomycetota</taxon>
        <taxon>Actinomycetes</taxon>
        <taxon>Streptosporangiales</taxon>
        <taxon>Nocardiopsidaceae</taxon>
        <taxon>Nocardiopsis</taxon>
    </lineage>
</organism>
<feature type="transmembrane region" description="Helical" evidence="1">
    <location>
        <begin position="263"/>
        <end position="280"/>
    </location>
</feature>
<sequence>MVTTPVPARPRLLRRLAPVLGLLVLSPVCAEYLSGYDGNAGRPLVLLGGLLFLAPLYGAVAVLIREAARRTGRGWPTVLLLALAMGVVQSGLVDQSLFNPAYRDIAYWDDMRASTLVPGTGVSAELALTFLFGHMVWSFAAPIALVEALAPRDLARRPWLGWFGTSVLAVLYAAAALLVLDDHLDTEGFVAAPGQLVGAAAVAAALVVAAFALPRRAAGGVSVPGDTARVRGNRGRAPSPWAVGAAVLAAMTVNVFLPQTWPGVAAEAALLAALAVLLFTASRREGWSGRHVVLVAGAPLLVTAAFSFATTPLGDPVSPLAKYGSNGFFTLLVVALVAWGHHRARVAA</sequence>
<keyword evidence="1" id="KW-0472">Membrane</keyword>
<feature type="transmembrane region" description="Helical" evidence="1">
    <location>
        <begin position="126"/>
        <end position="147"/>
    </location>
</feature>
<feature type="transmembrane region" description="Helical" evidence="1">
    <location>
        <begin position="239"/>
        <end position="257"/>
    </location>
</feature>
<accession>A0A7Z0JAG7</accession>
<feature type="transmembrane region" description="Helical" evidence="1">
    <location>
        <begin position="159"/>
        <end position="180"/>
    </location>
</feature>